<evidence type="ECO:0000256" key="16">
    <source>
        <dbReference type="PIRSR" id="PIRSR634016-1"/>
    </source>
</evidence>
<dbReference type="Gene3D" id="2.60.40.1910">
    <property type="match status" value="1"/>
</dbReference>
<evidence type="ECO:0000256" key="4">
    <source>
        <dbReference type="ARBA" id="ARBA00022475"/>
    </source>
</evidence>
<keyword evidence="7 17" id="KW-0479">Metal-binding</keyword>
<feature type="site" description="Transition state stabilizer" evidence="18">
    <location>
        <position position="515"/>
    </location>
</feature>
<dbReference type="FunFam" id="1.10.390.10:FF:000016">
    <property type="entry name" value="Glutamyl aminopeptidase"/>
    <property type="match status" value="1"/>
</dbReference>
<dbReference type="InterPro" id="IPR027268">
    <property type="entry name" value="Peptidase_M4/M1_CTD_sf"/>
</dbReference>
<evidence type="ECO:0000313" key="23">
    <source>
        <dbReference type="Proteomes" id="UP001165740"/>
    </source>
</evidence>
<dbReference type="InterPro" id="IPR045357">
    <property type="entry name" value="Aminopeptidase_N-like_N"/>
</dbReference>
<evidence type="ECO:0000256" key="12">
    <source>
        <dbReference type="ARBA" id="ARBA00023049"/>
    </source>
</evidence>
<dbReference type="SUPFAM" id="SSF55486">
    <property type="entry name" value="Metalloproteases ('zincins'), catalytic domain"/>
    <property type="match status" value="1"/>
</dbReference>
<evidence type="ECO:0000256" key="2">
    <source>
        <dbReference type="ARBA" id="ARBA00004606"/>
    </source>
</evidence>
<keyword evidence="11 19" id="KW-1133">Transmembrane helix</keyword>
<dbReference type="GO" id="GO:0005615">
    <property type="term" value="C:extracellular space"/>
    <property type="evidence" value="ECO:0007669"/>
    <property type="project" value="TreeGrafter"/>
</dbReference>
<dbReference type="PANTHER" id="PTHR11533">
    <property type="entry name" value="PROTEASE M1 ZINC METALLOPROTEASE"/>
    <property type="match status" value="1"/>
</dbReference>
<accession>A0A9W2ZCW2</accession>
<keyword evidence="13 19" id="KW-0472">Membrane</keyword>
<feature type="transmembrane region" description="Helical" evidence="19">
    <location>
        <begin position="54"/>
        <end position="75"/>
    </location>
</feature>
<dbReference type="PANTHER" id="PTHR11533:SF294">
    <property type="entry name" value="THYROTROPIN-RELEASING HORMONE-DEGRADING ECTOENZYME"/>
    <property type="match status" value="1"/>
</dbReference>
<comment type="similarity">
    <text evidence="3 19">Belongs to the peptidase M1 family.</text>
</comment>
<keyword evidence="8 19" id="KW-0378">Hydrolase</keyword>
<evidence type="ECO:0000256" key="19">
    <source>
        <dbReference type="RuleBase" id="RU364040"/>
    </source>
</evidence>
<evidence type="ECO:0000259" key="20">
    <source>
        <dbReference type="Pfam" id="PF01433"/>
    </source>
</evidence>
<evidence type="ECO:0000259" key="22">
    <source>
        <dbReference type="Pfam" id="PF17900"/>
    </source>
</evidence>
<feature type="binding site" evidence="17">
    <location>
        <position position="430"/>
    </location>
    <ligand>
        <name>Zn(2+)</name>
        <dbReference type="ChEBI" id="CHEBI:29105"/>
        <note>catalytic</note>
    </ligand>
</feature>
<keyword evidence="12 19" id="KW-0482">Metalloprotease</keyword>
<comment type="subcellular location">
    <subcellularLocation>
        <location evidence="1">Cell membrane</location>
    </subcellularLocation>
    <subcellularLocation>
        <location evidence="2">Membrane</location>
        <topology evidence="2">Single-pass type II membrane protein</topology>
    </subcellularLocation>
</comment>
<comment type="cofactor">
    <cofactor evidence="17 19">
        <name>Zn(2+)</name>
        <dbReference type="ChEBI" id="CHEBI:29105"/>
    </cofactor>
    <text evidence="17 19">Binds 1 zinc ion per subunit.</text>
</comment>
<evidence type="ECO:0000256" key="8">
    <source>
        <dbReference type="ARBA" id="ARBA00022801"/>
    </source>
</evidence>
<dbReference type="CDD" id="cd09601">
    <property type="entry name" value="M1_APN-Q_like"/>
    <property type="match status" value="1"/>
</dbReference>
<dbReference type="FunFam" id="2.60.40.1730:FF:000012">
    <property type="entry name" value="Aminopeptidase N"/>
    <property type="match status" value="1"/>
</dbReference>
<keyword evidence="5 19" id="KW-0645">Protease</keyword>
<dbReference type="Pfam" id="PF11838">
    <property type="entry name" value="ERAP1_C"/>
    <property type="match status" value="1"/>
</dbReference>
<organism evidence="23 24">
    <name type="scientific">Biomphalaria glabrata</name>
    <name type="common">Bloodfluke planorb</name>
    <name type="synonym">Freshwater snail</name>
    <dbReference type="NCBI Taxonomy" id="6526"/>
    <lineage>
        <taxon>Eukaryota</taxon>
        <taxon>Metazoa</taxon>
        <taxon>Spiralia</taxon>
        <taxon>Lophotrochozoa</taxon>
        <taxon>Mollusca</taxon>
        <taxon>Gastropoda</taxon>
        <taxon>Heterobranchia</taxon>
        <taxon>Euthyneura</taxon>
        <taxon>Panpulmonata</taxon>
        <taxon>Hygrophila</taxon>
        <taxon>Lymnaeoidea</taxon>
        <taxon>Planorbidae</taxon>
        <taxon>Biomphalaria</taxon>
    </lineage>
</organism>
<dbReference type="EC" id="3.4.11.-" evidence="19"/>
<keyword evidence="19" id="KW-0031">Aminopeptidase</keyword>
<dbReference type="InterPro" id="IPR034016">
    <property type="entry name" value="M1_APN-typ"/>
</dbReference>
<evidence type="ECO:0000256" key="14">
    <source>
        <dbReference type="ARBA" id="ARBA00023157"/>
    </source>
</evidence>
<feature type="active site" description="Proton acceptor" evidence="16">
    <location>
        <position position="431"/>
    </location>
</feature>
<dbReference type="GO" id="GO:0005737">
    <property type="term" value="C:cytoplasm"/>
    <property type="evidence" value="ECO:0007669"/>
    <property type="project" value="TreeGrafter"/>
</dbReference>
<dbReference type="SUPFAM" id="SSF63737">
    <property type="entry name" value="Leukotriene A4 hydrolase N-terminal domain"/>
    <property type="match status" value="1"/>
</dbReference>
<dbReference type="Gene3D" id="1.25.50.20">
    <property type="match status" value="1"/>
</dbReference>
<dbReference type="AlphaFoldDB" id="A0A9W2ZCW2"/>
<dbReference type="Pfam" id="PF17900">
    <property type="entry name" value="Peptidase_M1_N"/>
    <property type="match status" value="1"/>
</dbReference>
<dbReference type="GO" id="GO:0006508">
    <property type="term" value="P:proteolysis"/>
    <property type="evidence" value="ECO:0007669"/>
    <property type="project" value="UniProtKB-KW"/>
</dbReference>
<keyword evidence="9 17" id="KW-0862">Zinc</keyword>
<feature type="domain" description="Peptidase M1 membrane alanine aminopeptidase" evidence="20">
    <location>
        <begin position="359"/>
        <end position="576"/>
    </location>
</feature>
<dbReference type="FunFam" id="1.25.50.20:FF:000001">
    <property type="entry name" value="Aminopeptidase"/>
    <property type="match status" value="1"/>
</dbReference>
<evidence type="ECO:0000256" key="1">
    <source>
        <dbReference type="ARBA" id="ARBA00004236"/>
    </source>
</evidence>
<evidence type="ECO:0000256" key="13">
    <source>
        <dbReference type="ARBA" id="ARBA00023136"/>
    </source>
</evidence>
<dbReference type="InterPro" id="IPR024571">
    <property type="entry name" value="ERAP1-like_C_dom"/>
</dbReference>
<evidence type="ECO:0000256" key="3">
    <source>
        <dbReference type="ARBA" id="ARBA00010136"/>
    </source>
</evidence>
<evidence type="ECO:0000256" key="15">
    <source>
        <dbReference type="ARBA" id="ARBA00023180"/>
    </source>
</evidence>
<keyword evidence="4" id="KW-1003">Cell membrane</keyword>
<sequence length="992" mass="114702">MEKESFPDVTLADTAAMEQRALNPPTRTDGEVTKDTFVVLKPKRRSVRVSTRKVLIISFIVFLVLIIIVVVTTLVNRKLCELHRECKGELETVSSVTTDPIPSHDHLQHTLDTINSSDQEPWSSIRLPRSVLPTDYHIRVKVDLKEQMYYGSVNITIRINTTTKFVVFHRCHIDLDNSSIALTSPYFPTKNIVRQMQVPNKNFHILETDKELTAGSLYTLTIGNYYGPLVKNLRGLYLSSYEKQDGSVSYLATSQLQPIDARRVFPCFDEPDFKATFNISITYQRGYTALSNMPAMSTRTIDSQWKETQFETTPIMSTYLVAIVVSDLKPRNFTFDSDYKKYELRMWAREDAYSQTEHALDFGIKTYKYFTEYFATPDVVPKADHVAVPDFLAGAMENWGLVIYRETSLLYDKQVSSSHDKFTVTLIVAHEIAHTWFGNMVTMEWWDDLWLNEGFASLLMYLAMDHVYPTWNVFALQVVDLLSTMVKDALTTSHPVSSHIIDPDEIPQHFDSISYSKGMAILRMITGFAGADNFRDGIRRYVQKYKFKNARMSQLWDTLTESFNNTFDVARIMESWTCQMGYPLVTIEEGDGHFILHQTRFLLDQDIKKEHETNASAEYKWNIPFTYVTQRQSHKPKTVWLNFTSATIHEPNDKWILGNYEFIGYYKVMYSSQMWSLLAKQLLEDHTVFPEANRAVLIGDAFAFARANVLDYNVALNLTRYLSKEQSSIPWESFLHSIEFLKGMISYNAAYTQLQQYLKKLVAPVFEMVGTADKGELPEKYLRRVILSLACDVGVDKAVEYAKSMFANWMKHDARLPPDLSMVIYSVGIREGDSTEWDYVWNKKLSTTVASEENIMMESLVYTQKPSLLWRYIKWLLDPSKIKPQDVRVVIGYFSKTPLSRMVAVQFVMSQWDDLIAKFSNDQFILRDIIQEVTAFVNTEFNLEQFERIFAKNTPKVASKSVENALALIRANIGWMKTNYEKITTWLEHEKY</sequence>
<dbReference type="GO" id="GO:0008270">
    <property type="term" value="F:zinc ion binding"/>
    <property type="evidence" value="ECO:0007669"/>
    <property type="project" value="UniProtKB-UniRule"/>
</dbReference>
<dbReference type="InterPro" id="IPR050344">
    <property type="entry name" value="Peptidase_M1_aminopeptidases"/>
</dbReference>
<keyword evidence="14" id="KW-1015">Disulfide bond</keyword>
<keyword evidence="15" id="KW-0325">Glycoprotein</keyword>
<evidence type="ECO:0000256" key="6">
    <source>
        <dbReference type="ARBA" id="ARBA00022692"/>
    </source>
</evidence>
<protein>
    <recommendedName>
        <fullName evidence="19">Aminopeptidase</fullName>
        <ecNumber evidence="19">3.4.11.-</ecNumber>
    </recommendedName>
</protein>
<dbReference type="FunFam" id="2.60.40.1910:FF:000003">
    <property type="entry name" value="Aminopeptidase"/>
    <property type="match status" value="1"/>
</dbReference>
<dbReference type="InterPro" id="IPR042097">
    <property type="entry name" value="Aminopeptidase_N-like_N_sf"/>
</dbReference>
<dbReference type="GO" id="GO:0043171">
    <property type="term" value="P:peptide catabolic process"/>
    <property type="evidence" value="ECO:0007669"/>
    <property type="project" value="TreeGrafter"/>
</dbReference>
<gene>
    <name evidence="24" type="primary">LOC106069807</name>
</gene>
<dbReference type="InterPro" id="IPR001930">
    <property type="entry name" value="Peptidase_M1"/>
</dbReference>
<evidence type="ECO:0000256" key="9">
    <source>
        <dbReference type="ARBA" id="ARBA00022833"/>
    </source>
</evidence>
<feature type="domain" description="Aminopeptidase N-like N-terminal" evidence="22">
    <location>
        <begin position="133"/>
        <end position="320"/>
    </location>
</feature>
<dbReference type="GeneID" id="106069807"/>
<evidence type="ECO:0000256" key="7">
    <source>
        <dbReference type="ARBA" id="ARBA00022723"/>
    </source>
</evidence>
<keyword evidence="10" id="KW-0735">Signal-anchor</keyword>
<dbReference type="PRINTS" id="PR00756">
    <property type="entry name" value="ALADIPTASE"/>
</dbReference>
<evidence type="ECO:0000259" key="21">
    <source>
        <dbReference type="Pfam" id="PF11838"/>
    </source>
</evidence>
<dbReference type="Proteomes" id="UP001165740">
    <property type="component" value="Chromosome 18"/>
</dbReference>
<proteinExistence type="inferred from homology"/>
<evidence type="ECO:0000256" key="17">
    <source>
        <dbReference type="PIRSR" id="PIRSR634016-3"/>
    </source>
</evidence>
<dbReference type="GO" id="GO:0070006">
    <property type="term" value="F:metalloaminopeptidase activity"/>
    <property type="evidence" value="ECO:0007669"/>
    <property type="project" value="TreeGrafter"/>
</dbReference>
<evidence type="ECO:0000256" key="18">
    <source>
        <dbReference type="PIRSR" id="PIRSR634016-4"/>
    </source>
</evidence>
<evidence type="ECO:0000256" key="11">
    <source>
        <dbReference type="ARBA" id="ARBA00022989"/>
    </source>
</evidence>
<dbReference type="Gene3D" id="2.60.40.1730">
    <property type="entry name" value="tricorn interacting facor f3 domain"/>
    <property type="match status" value="1"/>
</dbReference>
<keyword evidence="23" id="KW-1185">Reference proteome</keyword>
<dbReference type="RefSeq" id="XP_055872806.1">
    <property type="nucleotide sequence ID" value="XM_056016831.1"/>
</dbReference>
<dbReference type="GO" id="GO:0005886">
    <property type="term" value="C:plasma membrane"/>
    <property type="evidence" value="ECO:0007669"/>
    <property type="project" value="UniProtKB-SubCell"/>
</dbReference>
<dbReference type="Pfam" id="PF01433">
    <property type="entry name" value="Peptidase_M1"/>
    <property type="match status" value="1"/>
</dbReference>
<dbReference type="InterPro" id="IPR014782">
    <property type="entry name" value="Peptidase_M1_dom"/>
</dbReference>
<reference evidence="24" key="1">
    <citation type="submission" date="2025-08" db="UniProtKB">
        <authorList>
            <consortium name="RefSeq"/>
        </authorList>
    </citation>
    <scope>IDENTIFICATION</scope>
</reference>
<keyword evidence="6 19" id="KW-0812">Transmembrane</keyword>
<evidence type="ECO:0000256" key="10">
    <source>
        <dbReference type="ARBA" id="ARBA00022968"/>
    </source>
</evidence>
<feature type="binding site" evidence="17">
    <location>
        <position position="453"/>
    </location>
    <ligand>
        <name>Zn(2+)</name>
        <dbReference type="ChEBI" id="CHEBI:29105"/>
        <note>catalytic</note>
    </ligand>
</feature>
<dbReference type="Gene3D" id="1.10.390.10">
    <property type="entry name" value="Neutral Protease Domain 2"/>
    <property type="match status" value="1"/>
</dbReference>
<dbReference type="OMA" id="MFPVMVK"/>
<evidence type="ECO:0000256" key="5">
    <source>
        <dbReference type="ARBA" id="ARBA00022670"/>
    </source>
</evidence>
<dbReference type="OrthoDB" id="510539at2759"/>
<evidence type="ECO:0000313" key="24">
    <source>
        <dbReference type="RefSeq" id="XP_055872806.1"/>
    </source>
</evidence>
<feature type="binding site" evidence="17">
    <location>
        <position position="434"/>
    </location>
    <ligand>
        <name>Zn(2+)</name>
        <dbReference type="ChEBI" id="CHEBI:29105"/>
        <note>catalytic</note>
    </ligand>
</feature>
<feature type="domain" description="ERAP1-like C-terminal" evidence="21">
    <location>
        <begin position="655"/>
        <end position="970"/>
    </location>
</feature>
<name>A0A9W2ZCW2_BIOGL</name>
<dbReference type="GO" id="GO:0042277">
    <property type="term" value="F:peptide binding"/>
    <property type="evidence" value="ECO:0007669"/>
    <property type="project" value="TreeGrafter"/>
</dbReference>